<reference evidence="2" key="1">
    <citation type="submission" date="2021-08" db="EMBL/GenBank/DDBJ databases">
        <authorList>
            <person name="Stevens D.C."/>
        </authorList>
    </citation>
    <scope>NUCLEOTIDE SEQUENCE</scope>
    <source>
        <strain evidence="2">DSM 53165</strain>
    </source>
</reference>
<dbReference type="Proteomes" id="UP001139031">
    <property type="component" value="Unassembled WGS sequence"/>
</dbReference>
<evidence type="ECO:0000256" key="1">
    <source>
        <dbReference type="SAM" id="SignalP"/>
    </source>
</evidence>
<keyword evidence="3" id="KW-1185">Reference proteome</keyword>
<name>A0ABS7TM95_9BACT</name>
<dbReference type="EMBL" id="JAIRAU010000005">
    <property type="protein sequence ID" value="MBZ5709316.1"/>
    <property type="molecule type" value="Genomic_DNA"/>
</dbReference>
<evidence type="ECO:0000313" key="3">
    <source>
        <dbReference type="Proteomes" id="UP001139031"/>
    </source>
</evidence>
<accession>A0ABS7TM95</accession>
<gene>
    <name evidence="2" type="ORF">K7C98_08590</name>
</gene>
<comment type="caution">
    <text evidence="2">The sequence shown here is derived from an EMBL/GenBank/DDBJ whole genome shotgun (WGS) entry which is preliminary data.</text>
</comment>
<sequence length="376" mass="39827">MKLLLPTNLGVAVAFASLFLASPARAAAPALGREDLAPVHKLANTMKGQLECNPVEPGVAPPAANVEAAAEYAHIAGMFAFAAQHYPADEKGDRVSQINALIDDASLAYERAYDCAPSLSNAFYLLRAIELLGSRVVHLVQVEKLDESAPRVQELVARRDRLRDKLPSPPQCPVCIKCETCPKPPPPPSGYRGLYTGRLALSLGLGGGQARLGGERAGVIGHLTLRTAFGARFVLGKQERHLLTAGLHYALQAGLSYASDSLPAARPPRPSAIHQAGPYLEYAFAPHPHFSVHGHLSLSISAGVVWFEAAGGLRNLGFSSLTPGGGGAICTLRGVLCARGHGYGSVLQKNSLTGYDLTLAVDLFRVTDALLARRDR</sequence>
<keyword evidence="1" id="KW-0732">Signal</keyword>
<evidence type="ECO:0000313" key="2">
    <source>
        <dbReference type="EMBL" id="MBZ5709316.1"/>
    </source>
</evidence>
<feature type="signal peptide" evidence="1">
    <location>
        <begin position="1"/>
        <end position="26"/>
    </location>
</feature>
<proteinExistence type="predicted"/>
<dbReference type="RefSeq" id="WP_224191093.1">
    <property type="nucleotide sequence ID" value="NZ_JAIRAU010000005.1"/>
</dbReference>
<feature type="chain" id="PRO_5045837801" evidence="1">
    <location>
        <begin position="27"/>
        <end position="376"/>
    </location>
</feature>
<organism evidence="2 3">
    <name type="scientific">Nannocystis pusilla</name>
    <dbReference type="NCBI Taxonomy" id="889268"/>
    <lineage>
        <taxon>Bacteria</taxon>
        <taxon>Pseudomonadati</taxon>
        <taxon>Myxococcota</taxon>
        <taxon>Polyangia</taxon>
        <taxon>Nannocystales</taxon>
        <taxon>Nannocystaceae</taxon>
        <taxon>Nannocystis</taxon>
    </lineage>
</organism>
<protein>
    <submittedName>
        <fullName evidence="2">Uncharacterized protein</fullName>
    </submittedName>
</protein>